<evidence type="ECO:0000256" key="4">
    <source>
        <dbReference type="ARBA" id="ARBA00011802"/>
    </source>
</evidence>
<evidence type="ECO:0000256" key="7">
    <source>
        <dbReference type="ARBA" id="ARBA00022729"/>
    </source>
</evidence>
<keyword evidence="6" id="KW-0285">Flavoprotein</keyword>
<evidence type="ECO:0000256" key="3">
    <source>
        <dbReference type="ARBA" id="ARBA00008277"/>
    </source>
</evidence>
<feature type="binding site" evidence="17">
    <location>
        <position position="257"/>
    </location>
    <ligand>
        <name>FAD</name>
        <dbReference type="ChEBI" id="CHEBI:57692"/>
    </ligand>
</feature>
<keyword evidence="12" id="KW-0472">Membrane</keyword>
<proteinExistence type="inferred from homology"/>
<evidence type="ECO:0000256" key="5">
    <source>
        <dbReference type="ARBA" id="ARBA00022448"/>
    </source>
</evidence>
<dbReference type="GO" id="GO:0015035">
    <property type="term" value="F:protein-disulfide reductase activity"/>
    <property type="evidence" value="ECO:0007669"/>
    <property type="project" value="InterPro"/>
</dbReference>
<dbReference type="Pfam" id="PF04137">
    <property type="entry name" value="ERO1"/>
    <property type="match status" value="1"/>
</dbReference>
<dbReference type="AlphaFoldDB" id="A0AAW2F281"/>
<comment type="caution">
    <text evidence="20">The sequence shown here is derived from an EMBL/GenBank/DDBJ whole genome shotgun (WGS) entry which is preliminary data.</text>
</comment>
<dbReference type="GO" id="GO:0071949">
    <property type="term" value="F:FAD binding"/>
    <property type="evidence" value="ECO:0007669"/>
    <property type="project" value="InterPro"/>
</dbReference>
<keyword evidence="8" id="KW-0256">Endoplasmic reticulum</keyword>
<keyword evidence="21" id="KW-1185">Reference proteome</keyword>
<comment type="similarity">
    <text evidence="3">Belongs to the EROs family.</text>
</comment>
<evidence type="ECO:0000256" key="1">
    <source>
        <dbReference type="ARBA" id="ARBA00001974"/>
    </source>
</evidence>
<dbReference type="PANTHER" id="PTHR12613">
    <property type="entry name" value="ERO1-RELATED"/>
    <property type="match status" value="1"/>
</dbReference>
<dbReference type="PANTHER" id="PTHR12613:SF0">
    <property type="entry name" value="ERO1-LIKE PROTEIN"/>
    <property type="match status" value="1"/>
</dbReference>
<evidence type="ECO:0000256" key="2">
    <source>
        <dbReference type="ARBA" id="ARBA00004367"/>
    </source>
</evidence>
<feature type="active site" description="Nucleophile" evidence="16">
    <location>
        <position position="398"/>
    </location>
</feature>
<dbReference type="PIRSF" id="PIRSF017205">
    <property type="entry name" value="ERO1"/>
    <property type="match status" value="1"/>
</dbReference>
<protein>
    <recommendedName>
        <fullName evidence="22">Ero1-like protein</fullName>
    </recommendedName>
</protein>
<dbReference type="SUPFAM" id="SSF110019">
    <property type="entry name" value="ERO1-like"/>
    <property type="match status" value="1"/>
</dbReference>
<dbReference type="Proteomes" id="UP001430953">
    <property type="component" value="Unassembled WGS sequence"/>
</dbReference>
<feature type="binding site" evidence="17">
    <location>
        <position position="254"/>
    </location>
    <ligand>
        <name>FAD</name>
        <dbReference type="ChEBI" id="CHEBI:57692"/>
    </ligand>
</feature>
<evidence type="ECO:0000256" key="12">
    <source>
        <dbReference type="ARBA" id="ARBA00023136"/>
    </source>
</evidence>
<feature type="binding site" evidence="17">
    <location>
        <position position="215"/>
    </location>
    <ligand>
        <name>FAD</name>
        <dbReference type="ChEBI" id="CHEBI:57692"/>
    </ligand>
</feature>
<keyword evidence="11" id="KW-0560">Oxidoreductase</keyword>
<evidence type="ECO:0000256" key="15">
    <source>
        <dbReference type="ARBA" id="ARBA00023284"/>
    </source>
</evidence>
<feature type="binding site" evidence="17">
    <location>
        <position position="204"/>
    </location>
    <ligand>
        <name>FAD</name>
        <dbReference type="ChEBI" id="CHEBI:57692"/>
    </ligand>
</feature>
<feature type="disulfide bond" description="Redox-active" evidence="18">
    <location>
        <begin position="98"/>
        <end position="103"/>
    </location>
</feature>
<evidence type="ECO:0000256" key="19">
    <source>
        <dbReference type="SAM" id="SignalP"/>
    </source>
</evidence>
<dbReference type="GO" id="GO:0005789">
    <property type="term" value="C:endoplasmic reticulum membrane"/>
    <property type="evidence" value="ECO:0007669"/>
    <property type="project" value="UniProtKB-SubCell"/>
</dbReference>
<keyword evidence="5" id="KW-0813">Transport</keyword>
<dbReference type="EMBL" id="JADYXP020000015">
    <property type="protein sequence ID" value="KAL0109532.1"/>
    <property type="molecule type" value="Genomic_DNA"/>
</dbReference>
<feature type="signal peptide" evidence="19">
    <location>
        <begin position="1"/>
        <end position="25"/>
    </location>
</feature>
<keyword evidence="7 19" id="KW-0732">Signal</keyword>
<evidence type="ECO:0000256" key="8">
    <source>
        <dbReference type="ARBA" id="ARBA00022824"/>
    </source>
</evidence>
<evidence type="ECO:0008006" key="22">
    <source>
        <dbReference type="Google" id="ProtNLM"/>
    </source>
</evidence>
<evidence type="ECO:0000313" key="20">
    <source>
        <dbReference type="EMBL" id="KAL0109532.1"/>
    </source>
</evidence>
<feature type="active site" evidence="16">
    <location>
        <position position="401"/>
    </location>
</feature>
<accession>A0AAW2F281</accession>
<evidence type="ECO:0000256" key="9">
    <source>
        <dbReference type="ARBA" id="ARBA00022827"/>
    </source>
</evidence>
<keyword evidence="10" id="KW-0249">Electron transport</keyword>
<dbReference type="GO" id="GO:0034975">
    <property type="term" value="P:protein folding in endoplasmic reticulum"/>
    <property type="evidence" value="ECO:0007669"/>
    <property type="project" value="InterPro"/>
</dbReference>
<reference evidence="20 21" key="1">
    <citation type="submission" date="2023-03" db="EMBL/GenBank/DDBJ databases">
        <title>High recombination rates correlate with genetic variation in Cardiocondyla obscurior ants.</title>
        <authorList>
            <person name="Errbii M."/>
        </authorList>
    </citation>
    <scope>NUCLEOTIDE SEQUENCE [LARGE SCALE GENOMIC DNA]</scope>
    <source>
        <strain evidence="20">Alpha-2009</strain>
        <tissue evidence="20">Whole body</tissue>
    </source>
</reference>
<dbReference type="GO" id="GO:0016972">
    <property type="term" value="F:thiol oxidase activity"/>
    <property type="evidence" value="ECO:0007669"/>
    <property type="project" value="InterPro"/>
</dbReference>
<comment type="subunit">
    <text evidence="4">May function both as a monomer and a homodimer.</text>
</comment>
<dbReference type="InterPro" id="IPR037192">
    <property type="entry name" value="ERO1-like_sf"/>
</dbReference>
<evidence type="ECO:0000256" key="11">
    <source>
        <dbReference type="ARBA" id="ARBA00023002"/>
    </source>
</evidence>
<comment type="cofactor">
    <cofactor evidence="1 17">
        <name>FAD</name>
        <dbReference type="ChEBI" id="CHEBI:57692"/>
    </cofactor>
</comment>
<comment type="subcellular location">
    <subcellularLocation>
        <location evidence="2">Endoplasmic reticulum membrane</location>
        <topology evidence="2">Peripheral membrane protein</topology>
        <orientation evidence="2">Lumenal side</orientation>
    </subcellularLocation>
</comment>
<sequence>MSPGTGARLLYQLLLSISLFHLQAGGNYFGTNSRKNDQCFCELKGSVDDCACNVDTVDHFNNMRIYPRIQSLLVRDYFRFYKVNLKQDCPFWADDSKCAIRYCHVLPCQDDDIPEGLKGDLQRDVHVNESPVDKYRANAQFNDCRNSAKDHNIELGFLNTTISSENYKEFERWQEHDNAQDNFCVKESSPGEYVDLLLNPERYTGYKGTSAHRIWRSIYMENCFRPENSPHIFIQSSKMNGMCLEKRVFYRVISGLHTSINIHLCSKYLLVPQHSLQVSPDNQWGPNLDELQKRFSPEMTGGEGPNWLKNLYFTYLLQLRALVKAAPYLEREEYYTGSEIDDEDTRLAMNDILNVAKSFPVHFNETVMFTGGAEAQLLKEEFRQHFINISRIMDCVGCDKCKLWGKLQIHGLGTALKILFSGKFDKWEPTLNNLNRKSFFLERSEIVALVNAFGRLSESIFELDRFRRMMR</sequence>
<keyword evidence="9 17" id="KW-0274">FAD</keyword>
<evidence type="ECO:0000256" key="10">
    <source>
        <dbReference type="ARBA" id="ARBA00022982"/>
    </source>
</evidence>
<feature type="binding site" evidence="17">
    <location>
        <position position="294"/>
    </location>
    <ligand>
        <name>FAD</name>
        <dbReference type="ChEBI" id="CHEBI:57692"/>
    </ligand>
</feature>
<evidence type="ECO:0000256" key="6">
    <source>
        <dbReference type="ARBA" id="ARBA00022630"/>
    </source>
</evidence>
<evidence type="ECO:0000256" key="14">
    <source>
        <dbReference type="ARBA" id="ARBA00023180"/>
    </source>
</evidence>
<keyword evidence="13 18" id="KW-1015">Disulfide bond</keyword>
<gene>
    <name evidence="20" type="ORF">PUN28_014534</name>
</gene>
<feature type="disulfide bond" description="Redox-active" evidence="18">
    <location>
        <begin position="398"/>
        <end position="401"/>
    </location>
</feature>
<keyword evidence="15" id="KW-0676">Redox-active center</keyword>
<name>A0AAW2F281_9HYME</name>
<dbReference type="InterPro" id="IPR007266">
    <property type="entry name" value="Ero1"/>
</dbReference>
<feature type="binding site" evidence="17">
    <location>
        <position position="202"/>
    </location>
    <ligand>
        <name>FAD</name>
        <dbReference type="ChEBI" id="CHEBI:57692"/>
    </ligand>
</feature>
<feature type="chain" id="PRO_5043721830" description="Ero1-like protein" evidence="19">
    <location>
        <begin position="26"/>
        <end position="471"/>
    </location>
</feature>
<evidence type="ECO:0000256" key="16">
    <source>
        <dbReference type="PIRSR" id="PIRSR017205-1"/>
    </source>
</evidence>
<evidence type="ECO:0000256" key="17">
    <source>
        <dbReference type="PIRSR" id="PIRSR017205-2"/>
    </source>
</evidence>
<evidence type="ECO:0000313" key="21">
    <source>
        <dbReference type="Proteomes" id="UP001430953"/>
    </source>
</evidence>
<evidence type="ECO:0000256" key="18">
    <source>
        <dbReference type="PIRSR" id="PIRSR017205-3"/>
    </source>
</evidence>
<keyword evidence="14" id="KW-0325">Glycoprotein</keyword>
<evidence type="ECO:0000256" key="13">
    <source>
        <dbReference type="ARBA" id="ARBA00023157"/>
    </source>
</evidence>
<organism evidence="20 21">
    <name type="scientific">Cardiocondyla obscurior</name>
    <dbReference type="NCBI Taxonomy" id="286306"/>
    <lineage>
        <taxon>Eukaryota</taxon>
        <taxon>Metazoa</taxon>
        <taxon>Ecdysozoa</taxon>
        <taxon>Arthropoda</taxon>
        <taxon>Hexapoda</taxon>
        <taxon>Insecta</taxon>
        <taxon>Pterygota</taxon>
        <taxon>Neoptera</taxon>
        <taxon>Endopterygota</taxon>
        <taxon>Hymenoptera</taxon>
        <taxon>Apocrita</taxon>
        <taxon>Aculeata</taxon>
        <taxon>Formicoidea</taxon>
        <taxon>Formicidae</taxon>
        <taxon>Myrmicinae</taxon>
        <taxon>Cardiocondyla</taxon>
    </lineage>
</organism>